<evidence type="ECO:0000313" key="5">
    <source>
        <dbReference type="EMBL" id="KOS14487.1"/>
    </source>
</evidence>
<feature type="region of interest" description="Disordered" evidence="3">
    <location>
        <begin position="378"/>
        <end position="436"/>
    </location>
</feature>
<feature type="domain" description="RRM" evidence="4">
    <location>
        <begin position="10"/>
        <end position="92"/>
    </location>
</feature>
<dbReference type="SUPFAM" id="SSF54928">
    <property type="entry name" value="RNA-binding domain, RBD"/>
    <property type="match status" value="1"/>
</dbReference>
<dbReference type="GeneID" id="28727076"/>
<feature type="region of interest" description="Disordered" evidence="3">
    <location>
        <begin position="167"/>
        <end position="189"/>
    </location>
</feature>
<dbReference type="VEuPathDB" id="FungiDB:Malapachy_0686"/>
<evidence type="ECO:0000256" key="3">
    <source>
        <dbReference type="SAM" id="MobiDB-lite"/>
    </source>
</evidence>
<dbReference type="RefSeq" id="XP_017992119.1">
    <property type="nucleotide sequence ID" value="XM_018135201.1"/>
</dbReference>
<proteinExistence type="predicted"/>
<accession>A0A0M8MPZ5</accession>
<feature type="compositionally biased region" description="Low complexity" evidence="3">
    <location>
        <begin position="415"/>
        <end position="436"/>
    </location>
</feature>
<name>A0A0M8MPZ5_9BASI</name>
<organism evidence="5 6">
    <name type="scientific">Malassezia pachydermatis</name>
    <dbReference type="NCBI Taxonomy" id="77020"/>
    <lineage>
        <taxon>Eukaryota</taxon>
        <taxon>Fungi</taxon>
        <taxon>Dikarya</taxon>
        <taxon>Basidiomycota</taxon>
        <taxon>Ustilaginomycotina</taxon>
        <taxon>Malasseziomycetes</taxon>
        <taxon>Malasseziales</taxon>
        <taxon>Malasseziaceae</taxon>
        <taxon>Malassezia</taxon>
    </lineage>
</organism>
<feature type="region of interest" description="Disordered" evidence="3">
    <location>
        <begin position="567"/>
        <end position="593"/>
    </location>
</feature>
<dbReference type="InterPro" id="IPR000504">
    <property type="entry name" value="RRM_dom"/>
</dbReference>
<comment type="caution">
    <text evidence="5">The sequence shown here is derived from an EMBL/GenBank/DDBJ whole genome shotgun (WGS) entry which is preliminary data.</text>
</comment>
<protein>
    <recommendedName>
        <fullName evidence="4">RRM domain-containing protein</fullName>
    </recommendedName>
</protein>
<reference evidence="5 6" key="1">
    <citation type="submission" date="2015-07" db="EMBL/GenBank/DDBJ databases">
        <title>Draft Genome Sequence of Malassezia furfur CBS1878 and Malassezia pachydermatis CBS1879.</title>
        <authorList>
            <person name="Triana S."/>
            <person name="Ohm R."/>
            <person name="Gonzalez A."/>
            <person name="DeCock H."/>
            <person name="Restrepo S."/>
            <person name="Celis A."/>
        </authorList>
    </citation>
    <scope>NUCLEOTIDE SEQUENCE [LARGE SCALE GENOMIC DNA]</scope>
    <source>
        <strain evidence="5 6">CBS 1879</strain>
    </source>
</reference>
<dbReference type="Gene3D" id="3.30.70.330">
    <property type="match status" value="1"/>
</dbReference>
<dbReference type="PANTHER" id="PTHR48029">
    <property type="entry name" value="NUCLEOLAR PROTEIN 8"/>
    <property type="match status" value="1"/>
</dbReference>
<dbReference type="PANTHER" id="PTHR48029:SF1">
    <property type="entry name" value="NUCLEOLAR PROTEIN 8"/>
    <property type="match status" value="1"/>
</dbReference>
<gene>
    <name evidence="5" type="ORF">Malapachy_0686</name>
</gene>
<evidence type="ECO:0000256" key="2">
    <source>
        <dbReference type="PROSITE-ProRule" id="PRU00176"/>
    </source>
</evidence>
<dbReference type="GO" id="GO:0003723">
    <property type="term" value="F:RNA binding"/>
    <property type="evidence" value="ECO:0007669"/>
    <property type="project" value="UniProtKB-UniRule"/>
</dbReference>
<keyword evidence="1 2" id="KW-0694">RNA-binding</keyword>
<dbReference type="InterPro" id="IPR012677">
    <property type="entry name" value="Nucleotide-bd_a/b_plait_sf"/>
</dbReference>
<dbReference type="InterPro" id="IPR035979">
    <property type="entry name" value="RBD_domain_sf"/>
</dbReference>
<dbReference type="AlphaFoldDB" id="A0A0M8MPZ5"/>
<feature type="region of interest" description="Disordered" evidence="3">
    <location>
        <begin position="341"/>
        <end position="360"/>
    </location>
</feature>
<feature type="compositionally biased region" description="Low complexity" evidence="3">
    <location>
        <begin position="380"/>
        <end position="391"/>
    </location>
</feature>
<keyword evidence="6" id="KW-1185">Reference proteome</keyword>
<evidence type="ECO:0000259" key="4">
    <source>
        <dbReference type="PROSITE" id="PS50102"/>
    </source>
</evidence>
<dbReference type="PROSITE" id="PS50102">
    <property type="entry name" value="RRM"/>
    <property type="match status" value="1"/>
</dbReference>
<sequence length="593" mass="65655">MSEAATPIVKRLHISGLTPTFSKEALQDRLSSYGEVLALDGCDDDFCTQVGVRRTYAFATLRATPAQIARCMNTLSGAIWKGAKLRVGEAKPVWHERLAMERAKTAKDDPQARALLHRKKWLRKRPWIGMEAYDMSPITPERVADGEWGWKRTPTGHLVRPMHMRLTHPIPRPMDSERPPSRSHTVRRAPRVTIDPTRYTREHLTGSMLDALPDAVDHWRWVWDDEAAQWLAYDTSGACVATEVGPRARAVPTEVQDEDKDAWPVEIEPCPSAPENVDELPDTLFEQQDDVPDTLFDETQPATGHAASTAGHWWDEDESMPQDHLPTSTQARKTAVLDDSDFSDGYEETEHTTPAPSGHAEHARAMHLLQGLFGADVQDTSSAPAAPTTSPDTMHHEEEDEDDDEAIRALASTQAVSPESPSPMASAAAPEVPAVPASAPVQETVQMDSLKDMFQPTEEEGTFTLFGHLDEEDLDLDMQMDDVVTGGEAPVSTPVAPISVPMSTTSLPPMTTPWSMSSSTLLPTLFQRGSAPFWKVDTDQEIEQRWLDRRGEMTQTYRRMHREALKKRKRRVVGSRAGAQQGGHAPARGAVAG</sequence>
<evidence type="ECO:0000256" key="1">
    <source>
        <dbReference type="ARBA" id="ARBA00022884"/>
    </source>
</evidence>
<dbReference type="Proteomes" id="UP000037751">
    <property type="component" value="Unassembled WGS sequence"/>
</dbReference>
<dbReference type="STRING" id="77020.A0A0M8MPZ5"/>
<evidence type="ECO:0000313" key="6">
    <source>
        <dbReference type="Proteomes" id="UP000037751"/>
    </source>
</evidence>
<dbReference type="EMBL" id="LGAV01000003">
    <property type="protein sequence ID" value="KOS14487.1"/>
    <property type="molecule type" value="Genomic_DNA"/>
</dbReference>
<dbReference type="OrthoDB" id="21643at2759"/>